<name>A0A1E7K6Q6_9ACTN</name>
<feature type="chain" id="PRO_5009196266" description="DUF4232 domain-containing protein" evidence="1">
    <location>
        <begin position="42"/>
        <end position="196"/>
    </location>
</feature>
<protein>
    <recommendedName>
        <fullName evidence="2">DUF4232 domain-containing protein</fullName>
    </recommendedName>
</protein>
<evidence type="ECO:0000313" key="3">
    <source>
        <dbReference type="EMBL" id="OEU99607.1"/>
    </source>
</evidence>
<proteinExistence type="predicted"/>
<keyword evidence="1" id="KW-0732">Signal</keyword>
<feature type="signal peptide" evidence="1">
    <location>
        <begin position="1"/>
        <end position="41"/>
    </location>
</feature>
<organism evidence="3 4">
    <name type="scientific">Streptomyces qinglanensis</name>
    <dbReference type="NCBI Taxonomy" id="943816"/>
    <lineage>
        <taxon>Bacteria</taxon>
        <taxon>Bacillati</taxon>
        <taxon>Actinomycetota</taxon>
        <taxon>Actinomycetes</taxon>
        <taxon>Kitasatosporales</taxon>
        <taxon>Streptomycetaceae</taxon>
        <taxon>Streptomyces</taxon>
    </lineage>
</organism>
<dbReference type="RefSeq" id="WP_069992409.1">
    <property type="nucleotide sequence ID" value="NZ_LJGV01000022.1"/>
</dbReference>
<dbReference type="AlphaFoldDB" id="A0A1E7K6Q6"/>
<gene>
    <name evidence="3" type="ORF">AN217_19305</name>
</gene>
<dbReference type="Proteomes" id="UP000175829">
    <property type="component" value="Unassembled WGS sequence"/>
</dbReference>
<evidence type="ECO:0000259" key="2">
    <source>
        <dbReference type="Pfam" id="PF14016"/>
    </source>
</evidence>
<dbReference type="EMBL" id="LJGV01000022">
    <property type="protein sequence ID" value="OEU99607.1"/>
    <property type="molecule type" value="Genomic_DNA"/>
</dbReference>
<accession>A0A1E7K6Q6</accession>
<evidence type="ECO:0000313" key="4">
    <source>
        <dbReference type="Proteomes" id="UP000175829"/>
    </source>
</evidence>
<dbReference type="Pfam" id="PF14016">
    <property type="entry name" value="DUF4232"/>
    <property type="match status" value="1"/>
</dbReference>
<comment type="caution">
    <text evidence="3">The sequence shown here is derived from an EMBL/GenBank/DDBJ whole genome shotgun (WGS) entry which is preliminary data.</text>
</comment>
<sequence>MTEQHRSSTARGRAAKRFGAASLAVAAAAGLGLAGAGAAQALGNQALGGQAASSVPTCSTSGLTASFGQKLGGGMNHEGVVLKLKNTSGHTCNLRGYPGLGLEDSGHRTLSSSVHWGDSWYAKDPGKKTIALKDGASVAAVISWTHANTGTPDARDAAYLQVTPPANTTHKTLKFPAWVDNGRLEVTALATDVHVG</sequence>
<feature type="domain" description="DUF4232" evidence="2">
    <location>
        <begin position="58"/>
        <end position="189"/>
    </location>
</feature>
<dbReference type="InterPro" id="IPR025326">
    <property type="entry name" value="DUF4232"/>
</dbReference>
<evidence type="ECO:0000256" key="1">
    <source>
        <dbReference type="SAM" id="SignalP"/>
    </source>
</evidence>
<dbReference type="PATRIC" id="fig|943816.4.peg.3367"/>
<reference evidence="3 4" key="1">
    <citation type="journal article" date="2016" name="Front. Microbiol.">
        <title>Comparative Genomics Analysis of Streptomyces Species Reveals Their Adaptation to the Marine Environment and Their Diversity at the Genomic Level.</title>
        <authorList>
            <person name="Tian X."/>
            <person name="Zhang Z."/>
            <person name="Yang T."/>
            <person name="Chen M."/>
            <person name="Li J."/>
            <person name="Chen F."/>
            <person name="Yang J."/>
            <person name="Li W."/>
            <person name="Zhang B."/>
            <person name="Zhang Z."/>
            <person name="Wu J."/>
            <person name="Zhang C."/>
            <person name="Long L."/>
            <person name="Xiao J."/>
        </authorList>
    </citation>
    <scope>NUCLEOTIDE SEQUENCE [LARGE SCALE GENOMIC DNA]</scope>
    <source>
        <strain evidence="3 4">SCSIO M10379</strain>
    </source>
</reference>